<evidence type="ECO:0000256" key="2">
    <source>
        <dbReference type="ARBA" id="ARBA00023015"/>
    </source>
</evidence>
<reference evidence="8 9" key="1">
    <citation type="submission" date="2017-02" db="EMBL/GenBank/DDBJ databases">
        <authorList>
            <person name="Varghese N."/>
            <person name="Submissions S."/>
        </authorList>
    </citation>
    <scope>NUCLEOTIDE SEQUENCE [LARGE SCALE GENOMIC DNA]</scope>
    <source>
        <strain evidence="8 9">VKM Ac-1787</strain>
    </source>
</reference>
<evidence type="ECO:0000256" key="3">
    <source>
        <dbReference type="ARBA" id="ARBA00023125"/>
    </source>
</evidence>
<protein>
    <submittedName>
        <fullName evidence="8">Two component transcriptional regulator, LuxR family</fullName>
    </submittedName>
</protein>
<organism evidence="8 9">
    <name type="scientific">Plantibacter cousiniae</name>
    <name type="common">nom. nud.</name>
    <dbReference type="NCBI Taxonomy" id="199709"/>
    <lineage>
        <taxon>Bacteria</taxon>
        <taxon>Bacillati</taxon>
        <taxon>Actinomycetota</taxon>
        <taxon>Actinomycetes</taxon>
        <taxon>Micrococcales</taxon>
        <taxon>Microbacteriaceae</taxon>
        <taxon>Plantibacter</taxon>
    </lineage>
</organism>
<gene>
    <name evidence="8" type="ORF">SAMN06295973_2890</name>
</gene>
<keyword evidence="2" id="KW-0805">Transcription regulation</keyword>
<dbReference type="PROSITE" id="PS50043">
    <property type="entry name" value="HTH_LUXR_2"/>
    <property type="match status" value="1"/>
</dbReference>
<keyword evidence="3" id="KW-0238">DNA-binding</keyword>
<dbReference type="PRINTS" id="PR00038">
    <property type="entry name" value="HTHLUXR"/>
</dbReference>
<dbReference type="EMBL" id="FUZO01000002">
    <property type="protein sequence ID" value="SKC69149.1"/>
    <property type="molecule type" value="Genomic_DNA"/>
</dbReference>
<keyword evidence="4" id="KW-0804">Transcription</keyword>
<feature type="domain" description="Response regulatory" evidence="7">
    <location>
        <begin position="17"/>
        <end position="132"/>
    </location>
</feature>
<dbReference type="InterPro" id="IPR011006">
    <property type="entry name" value="CheY-like_superfamily"/>
</dbReference>
<accession>A0ABY1LNN7</accession>
<feature type="modified residue" description="4-aspartylphosphate" evidence="5">
    <location>
        <position position="66"/>
    </location>
</feature>
<dbReference type="PANTHER" id="PTHR43214">
    <property type="entry name" value="TWO-COMPONENT RESPONSE REGULATOR"/>
    <property type="match status" value="1"/>
</dbReference>
<evidence type="ECO:0000313" key="8">
    <source>
        <dbReference type="EMBL" id="SKC69149.1"/>
    </source>
</evidence>
<dbReference type="SMART" id="SM00421">
    <property type="entry name" value="HTH_LUXR"/>
    <property type="match status" value="1"/>
</dbReference>
<dbReference type="PROSITE" id="PS50110">
    <property type="entry name" value="RESPONSE_REGULATORY"/>
    <property type="match status" value="1"/>
</dbReference>
<dbReference type="SMART" id="SM00448">
    <property type="entry name" value="REC"/>
    <property type="match status" value="1"/>
</dbReference>
<comment type="caution">
    <text evidence="8">The sequence shown here is derived from an EMBL/GenBank/DDBJ whole genome shotgun (WGS) entry which is preliminary data.</text>
</comment>
<evidence type="ECO:0000259" key="6">
    <source>
        <dbReference type="PROSITE" id="PS50043"/>
    </source>
</evidence>
<dbReference type="Pfam" id="PF00072">
    <property type="entry name" value="Response_reg"/>
    <property type="match status" value="1"/>
</dbReference>
<dbReference type="InterPro" id="IPR058245">
    <property type="entry name" value="NreC/VraR/RcsB-like_REC"/>
</dbReference>
<dbReference type="SUPFAM" id="SSF52172">
    <property type="entry name" value="CheY-like"/>
    <property type="match status" value="1"/>
</dbReference>
<dbReference type="PANTHER" id="PTHR43214:SF24">
    <property type="entry name" value="TRANSCRIPTIONAL REGULATORY PROTEIN NARL-RELATED"/>
    <property type="match status" value="1"/>
</dbReference>
<dbReference type="InterPro" id="IPR016032">
    <property type="entry name" value="Sig_transdc_resp-reg_C-effctor"/>
</dbReference>
<keyword evidence="9" id="KW-1185">Reference proteome</keyword>
<name>A0ABY1LNN7_9MICO</name>
<dbReference type="PROSITE" id="PS00622">
    <property type="entry name" value="HTH_LUXR_1"/>
    <property type="match status" value="1"/>
</dbReference>
<sequence>MPMRDDATDAGEPQVIRVVVADDHPIVRAGLLAVLAPNADIDVVGTASTAAEAVAAAPGADLVLMDLSFGDGPTGIDATREIASLSGGPSVLVLTNYDSDADILGAIEAGAAGYLLKDAAPEDLIDGIRSADGGNSVLGPAVATRLVARVSAPQQALSAREIEVLARAAEGLTNLEIAGRLHVGETTVKSHLAHIYTKLDVSNRSAAIAAAQRAGLFRTR</sequence>
<dbReference type="CDD" id="cd06170">
    <property type="entry name" value="LuxR_C_like"/>
    <property type="match status" value="1"/>
</dbReference>
<keyword evidence="1 5" id="KW-0597">Phosphoprotein</keyword>
<dbReference type="InterPro" id="IPR001789">
    <property type="entry name" value="Sig_transdc_resp-reg_receiver"/>
</dbReference>
<evidence type="ECO:0000256" key="4">
    <source>
        <dbReference type="ARBA" id="ARBA00023163"/>
    </source>
</evidence>
<evidence type="ECO:0000256" key="1">
    <source>
        <dbReference type="ARBA" id="ARBA00022553"/>
    </source>
</evidence>
<dbReference type="Gene3D" id="3.40.50.2300">
    <property type="match status" value="1"/>
</dbReference>
<dbReference type="SUPFAM" id="SSF46894">
    <property type="entry name" value="C-terminal effector domain of the bipartite response regulators"/>
    <property type="match status" value="1"/>
</dbReference>
<dbReference type="CDD" id="cd17535">
    <property type="entry name" value="REC_NarL-like"/>
    <property type="match status" value="1"/>
</dbReference>
<dbReference type="InterPro" id="IPR039420">
    <property type="entry name" value="WalR-like"/>
</dbReference>
<dbReference type="InterPro" id="IPR000792">
    <property type="entry name" value="Tscrpt_reg_LuxR_C"/>
</dbReference>
<evidence type="ECO:0000256" key="5">
    <source>
        <dbReference type="PROSITE-ProRule" id="PRU00169"/>
    </source>
</evidence>
<evidence type="ECO:0000313" key="9">
    <source>
        <dbReference type="Proteomes" id="UP000190827"/>
    </source>
</evidence>
<proteinExistence type="predicted"/>
<dbReference type="Pfam" id="PF00196">
    <property type="entry name" value="GerE"/>
    <property type="match status" value="1"/>
</dbReference>
<feature type="domain" description="HTH luxR-type" evidence="6">
    <location>
        <begin position="150"/>
        <end position="215"/>
    </location>
</feature>
<dbReference type="Proteomes" id="UP000190827">
    <property type="component" value="Unassembled WGS sequence"/>
</dbReference>
<evidence type="ECO:0000259" key="7">
    <source>
        <dbReference type="PROSITE" id="PS50110"/>
    </source>
</evidence>